<dbReference type="Pfam" id="PF02706">
    <property type="entry name" value="Wzz"/>
    <property type="match status" value="1"/>
</dbReference>
<dbReference type="PANTHER" id="PTHR32309">
    <property type="entry name" value="TYROSINE-PROTEIN KINASE"/>
    <property type="match status" value="1"/>
</dbReference>
<feature type="domain" description="AAA" evidence="18">
    <location>
        <begin position="578"/>
        <end position="697"/>
    </location>
</feature>
<evidence type="ECO:0000256" key="3">
    <source>
        <dbReference type="ARBA" id="ARBA00008883"/>
    </source>
</evidence>
<dbReference type="InterPro" id="IPR003856">
    <property type="entry name" value="LPS_length_determ_N"/>
</dbReference>
<dbReference type="InterPro" id="IPR005702">
    <property type="entry name" value="Wzc-like_C"/>
</dbReference>
<dbReference type="InterPro" id="IPR027417">
    <property type="entry name" value="P-loop_NTPase"/>
</dbReference>
<dbReference type="InterPro" id="IPR025669">
    <property type="entry name" value="AAA_dom"/>
</dbReference>
<evidence type="ECO:0000256" key="11">
    <source>
        <dbReference type="ARBA" id="ARBA00022840"/>
    </source>
</evidence>
<dbReference type="InterPro" id="IPR050445">
    <property type="entry name" value="Bact_polysacc_biosynth/exp"/>
</dbReference>
<feature type="transmembrane region" description="Helical" evidence="16">
    <location>
        <begin position="30"/>
        <end position="50"/>
    </location>
</feature>
<keyword evidence="13 16" id="KW-0472">Membrane</keyword>
<evidence type="ECO:0000256" key="2">
    <source>
        <dbReference type="ARBA" id="ARBA00007316"/>
    </source>
</evidence>
<keyword evidence="8 16" id="KW-0812">Transmembrane</keyword>
<dbReference type="GO" id="GO:0005886">
    <property type="term" value="C:plasma membrane"/>
    <property type="evidence" value="ECO:0007669"/>
    <property type="project" value="UniProtKB-SubCell"/>
</dbReference>
<comment type="similarity">
    <text evidence="3">Belongs to the etk/wzc family.</text>
</comment>
<dbReference type="CDD" id="cd05387">
    <property type="entry name" value="BY-kinase"/>
    <property type="match status" value="1"/>
</dbReference>
<dbReference type="EC" id="2.7.10.2" evidence="4"/>
<feature type="domain" description="Polysaccharide chain length determinant N-terminal" evidence="17">
    <location>
        <begin position="16"/>
        <end position="105"/>
    </location>
</feature>
<keyword evidence="12 16" id="KW-1133">Transmembrane helix</keyword>
<organism evidence="19 20">
    <name type="scientific">Pedobacter insulae</name>
    <dbReference type="NCBI Taxonomy" id="414048"/>
    <lineage>
        <taxon>Bacteria</taxon>
        <taxon>Pseudomonadati</taxon>
        <taxon>Bacteroidota</taxon>
        <taxon>Sphingobacteriia</taxon>
        <taxon>Sphingobacteriales</taxon>
        <taxon>Sphingobacteriaceae</taxon>
        <taxon>Pedobacter</taxon>
    </lineage>
</organism>
<dbReference type="STRING" id="414048.SAMN04489864_103282"/>
<proteinExistence type="inferred from homology"/>
<dbReference type="Pfam" id="PF13614">
    <property type="entry name" value="AAA_31"/>
    <property type="match status" value="1"/>
</dbReference>
<dbReference type="GO" id="GO:0005524">
    <property type="term" value="F:ATP binding"/>
    <property type="evidence" value="ECO:0007669"/>
    <property type="project" value="UniProtKB-KW"/>
</dbReference>
<sequence length="800" mass="89538">MEVSDKIEEKKPVSQSIDFYKIFKVFLSRWYWIAGCVIIALAIARLNLAYTEPVYNTMGQLKLQESNPMLSSGTSSASQVYNYTDKIQAESYVIRSQEVMDNAVKVLNYQIAYFYKDRWNLREVYPLVPFKIKIIKQDTLFFNSGLYDVKPIDNDSFSLLTPDDPKGKPKRYKYGQPISAGQMIFAITSRIPTEYNFRFNAKQELAGRIQGGLNVSEAGRFTNVMAVSQTDKNATFAADAINAVMKEYVKFDILDKRRSARQTVDFIDRQLSFITKQVDTSGNSLASYKTQNKIVDLNTTTSNIAGKLADFQSQKSLLEIELEGINQLKDQINSTQGALLPNNNLEGNVGGLLSGLITQFNSLIEARTNSLVDFNEDSEPIKILDTKIRTVKESIRKNINSLLARNQRTLQYLNSQITTLNQSLNSIPVKEQDYIKLQTSYEVNNKVRSYLTEKKLEAEMNAAAVVPGAAIVNLAYPNFYSIAINPSKTYATALVLGLAVGIGLILLVRFLNPYIYDKETVEALTRTPIIGVIRKFPEYIDKNNRQALSLSKPKSVFAESVRSVRTNLSFMASHKKSKTICITSEVSGEGKSFVTVNLASTLALIDKKIILIAADLRKSKLHKAFGSPNKVGLSSYLAGIETLENVIMHDTVHGIDFLPSGPVPPNPSELLHTEKMKELLAILAPKYDYVLVDTAPVGLVSDAIPLIRQSDVNLFVIRSGKSQLRAAAIPERLSREYGLSNLAIVLNAFGDDALHANYYTTDYSRGGGNSTYYYSDYSGYAGSGYYDEDPKKWWEFWKKK</sequence>
<dbReference type="RefSeq" id="WP_090992786.1">
    <property type="nucleotide sequence ID" value="NZ_FOPP01000003.1"/>
</dbReference>
<dbReference type="Gene3D" id="3.40.50.300">
    <property type="entry name" value="P-loop containing nucleotide triphosphate hydrolases"/>
    <property type="match status" value="1"/>
</dbReference>
<dbReference type="SUPFAM" id="SSF52540">
    <property type="entry name" value="P-loop containing nucleoside triphosphate hydrolases"/>
    <property type="match status" value="1"/>
</dbReference>
<dbReference type="PANTHER" id="PTHR32309:SF13">
    <property type="entry name" value="FERRIC ENTEROBACTIN TRANSPORT PROTEIN FEPE"/>
    <property type="match status" value="1"/>
</dbReference>
<evidence type="ECO:0000259" key="17">
    <source>
        <dbReference type="Pfam" id="PF02706"/>
    </source>
</evidence>
<dbReference type="EMBL" id="FOPP01000003">
    <property type="protein sequence ID" value="SFG92968.1"/>
    <property type="molecule type" value="Genomic_DNA"/>
</dbReference>
<evidence type="ECO:0000256" key="13">
    <source>
        <dbReference type="ARBA" id="ARBA00023136"/>
    </source>
</evidence>
<comment type="subcellular location">
    <subcellularLocation>
        <location evidence="1">Cell inner membrane</location>
        <topology evidence="1">Multi-pass membrane protein</topology>
    </subcellularLocation>
</comment>
<evidence type="ECO:0000313" key="20">
    <source>
        <dbReference type="Proteomes" id="UP000199666"/>
    </source>
</evidence>
<reference evidence="19 20" key="1">
    <citation type="submission" date="2016-10" db="EMBL/GenBank/DDBJ databases">
        <authorList>
            <person name="de Groot N.N."/>
        </authorList>
    </citation>
    <scope>NUCLEOTIDE SEQUENCE [LARGE SCALE GENOMIC DNA]</scope>
    <source>
        <strain evidence="19 20">DSM 18684</strain>
    </source>
</reference>
<evidence type="ECO:0000256" key="1">
    <source>
        <dbReference type="ARBA" id="ARBA00004429"/>
    </source>
</evidence>
<keyword evidence="10" id="KW-0418">Kinase</keyword>
<protein>
    <recommendedName>
        <fullName evidence="4">non-specific protein-tyrosine kinase</fullName>
        <ecNumber evidence="4">2.7.10.2</ecNumber>
    </recommendedName>
</protein>
<dbReference type="NCBIfam" id="TIGR01007">
    <property type="entry name" value="eps_fam"/>
    <property type="match status" value="1"/>
</dbReference>
<dbReference type="Proteomes" id="UP000199666">
    <property type="component" value="Unassembled WGS sequence"/>
</dbReference>
<keyword evidence="9" id="KW-0547">Nucleotide-binding</keyword>
<dbReference type="GO" id="GO:0042802">
    <property type="term" value="F:identical protein binding"/>
    <property type="evidence" value="ECO:0007669"/>
    <property type="project" value="UniProtKB-ARBA"/>
</dbReference>
<evidence type="ECO:0000256" key="12">
    <source>
        <dbReference type="ARBA" id="ARBA00022989"/>
    </source>
</evidence>
<keyword evidence="11" id="KW-0067">ATP-binding</keyword>
<comment type="catalytic activity">
    <reaction evidence="15">
        <text>L-tyrosyl-[protein] + ATP = O-phospho-L-tyrosyl-[protein] + ADP + H(+)</text>
        <dbReference type="Rhea" id="RHEA:10596"/>
        <dbReference type="Rhea" id="RHEA-COMP:10136"/>
        <dbReference type="Rhea" id="RHEA-COMP:20101"/>
        <dbReference type="ChEBI" id="CHEBI:15378"/>
        <dbReference type="ChEBI" id="CHEBI:30616"/>
        <dbReference type="ChEBI" id="CHEBI:46858"/>
        <dbReference type="ChEBI" id="CHEBI:61978"/>
        <dbReference type="ChEBI" id="CHEBI:456216"/>
        <dbReference type="EC" id="2.7.10.2"/>
    </reaction>
</comment>
<keyword evidence="5" id="KW-1003">Cell membrane</keyword>
<dbReference type="GO" id="GO:0004715">
    <property type="term" value="F:non-membrane spanning protein tyrosine kinase activity"/>
    <property type="evidence" value="ECO:0007669"/>
    <property type="project" value="UniProtKB-EC"/>
</dbReference>
<evidence type="ECO:0000256" key="16">
    <source>
        <dbReference type="SAM" id="Phobius"/>
    </source>
</evidence>
<gene>
    <name evidence="19" type="ORF">SAMN04489864_103282</name>
</gene>
<keyword evidence="7" id="KW-0808">Transferase</keyword>
<dbReference type="OrthoDB" id="9794577at2"/>
<evidence type="ECO:0000256" key="7">
    <source>
        <dbReference type="ARBA" id="ARBA00022679"/>
    </source>
</evidence>
<evidence type="ECO:0000256" key="14">
    <source>
        <dbReference type="ARBA" id="ARBA00023137"/>
    </source>
</evidence>
<evidence type="ECO:0000259" key="18">
    <source>
        <dbReference type="Pfam" id="PF13614"/>
    </source>
</evidence>
<dbReference type="AlphaFoldDB" id="A0A1I2VUR5"/>
<evidence type="ECO:0000256" key="15">
    <source>
        <dbReference type="ARBA" id="ARBA00051245"/>
    </source>
</evidence>
<feature type="transmembrane region" description="Helical" evidence="16">
    <location>
        <begin position="490"/>
        <end position="511"/>
    </location>
</feature>
<evidence type="ECO:0000256" key="9">
    <source>
        <dbReference type="ARBA" id="ARBA00022741"/>
    </source>
</evidence>
<name>A0A1I2VUR5_9SPHI</name>
<evidence type="ECO:0000256" key="4">
    <source>
        <dbReference type="ARBA" id="ARBA00011903"/>
    </source>
</evidence>
<keyword evidence="20" id="KW-1185">Reference proteome</keyword>
<accession>A0A1I2VUR5</accession>
<comment type="similarity">
    <text evidence="2">Belongs to the CpsD/CapB family.</text>
</comment>
<dbReference type="FunFam" id="3.40.50.300:FF:000527">
    <property type="entry name" value="Tyrosine-protein kinase etk"/>
    <property type="match status" value="1"/>
</dbReference>
<evidence type="ECO:0000313" key="19">
    <source>
        <dbReference type="EMBL" id="SFG92968.1"/>
    </source>
</evidence>
<keyword evidence="6" id="KW-0997">Cell inner membrane</keyword>
<evidence type="ECO:0000256" key="10">
    <source>
        <dbReference type="ARBA" id="ARBA00022777"/>
    </source>
</evidence>
<evidence type="ECO:0000256" key="5">
    <source>
        <dbReference type="ARBA" id="ARBA00022475"/>
    </source>
</evidence>
<evidence type="ECO:0000256" key="6">
    <source>
        <dbReference type="ARBA" id="ARBA00022519"/>
    </source>
</evidence>
<keyword evidence="14" id="KW-0829">Tyrosine-protein kinase</keyword>
<evidence type="ECO:0000256" key="8">
    <source>
        <dbReference type="ARBA" id="ARBA00022692"/>
    </source>
</evidence>